<reference evidence="5 6" key="1">
    <citation type="journal article" date="2016" name="Genome Biol. Evol.">
        <title>Divergent and convergent evolution of fungal pathogenicity.</title>
        <authorList>
            <person name="Shang Y."/>
            <person name="Xiao G."/>
            <person name="Zheng P."/>
            <person name="Cen K."/>
            <person name="Zhan S."/>
            <person name="Wang C."/>
        </authorList>
    </citation>
    <scope>NUCLEOTIDE SEQUENCE [LARGE SCALE GENOMIC DNA]</scope>
    <source>
        <strain evidence="5 6">RCEF 264</strain>
    </source>
</reference>
<accession>A0A167Y0S4</accession>
<evidence type="ECO:0000313" key="6">
    <source>
        <dbReference type="Proteomes" id="UP000076874"/>
    </source>
</evidence>
<dbReference type="GO" id="GO:0008270">
    <property type="term" value="F:zinc ion binding"/>
    <property type="evidence" value="ECO:0007669"/>
    <property type="project" value="InterPro"/>
</dbReference>
<keyword evidence="1" id="KW-0539">Nucleus</keyword>
<evidence type="ECO:0000256" key="3">
    <source>
        <dbReference type="SAM" id="Phobius"/>
    </source>
</evidence>
<dbReference type="PANTHER" id="PTHR38111">
    <property type="entry name" value="ZN(2)-C6 FUNGAL-TYPE DOMAIN-CONTAINING PROTEIN-RELATED"/>
    <property type="match status" value="1"/>
</dbReference>
<evidence type="ECO:0000259" key="4">
    <source>
        <dbReference type="PROSITE" id="PS50048"/>
    </source>
</evidence>
<organism evidence="5 6">
    <name type="scientific">Niveomyces insectorum RCEF 264</name>
    <dbReference type="NCBI Taxonomy" id="1081102"/>
    <lineage>
        <taxon>Eukaryota</taxon>
        <taxon>Fungi</taxon>
        <taxon>Dikarya</taxon>
        <taxon>Ascomycota</taxon>
        <taxon>Pezizomycotina</taxon>
        <taxon>Sordariomycetes</taxon>
        <taxon>Hypocreomycetidae</taxon>
        <taxon>Hypocreales</taxon>
        <taxon>Cordycipitaceae</taxon>
        <taxon>Niveomyces</taxon>
    </lineage>
</organism>
<gene>
    <name evidence="5" type="ORF">SPI_02466</name>
</gene>
<evidence type="ECO:0000256" key="1">
    <source>
        <dbReference type="ARBA" id="ARBA00023242"/>
    </source>
</evidence>
<dbReference type="InterPro" id="IPR053178">
    <property type="entry name" value="Osmoadaptation_assoc"/>
</dbReference>
<name>A0A167Y0S4_9HYPO</name>
<evidence type="ECO:0000313" key="5">
    <source>
        <dbReference type="EMBL" id="OAA65679.1"/>
    </source>
</evidence>
<feature type="domain" description="Zn(2)-C6 fungal-type" evidence="4">
    <location>
        <begin position="10"/>
        <end position="39"/>
    </location>
</feature>
<dbReference type="Gene3D" id="4.10.240.10">
    <property type="entry name" value="Zn(2)-C6 fungal-type DNA-binding domain"/>
    <property type="match status" value="1"/>
</dbReference>
<dbReference type="STRING" id="1081102.A0A167Y0S4"/>
<proteinExistence type="predicted"/>
<protein>
    <submittedName>
        <fullName evidence="5">C6 zinc finger domain containing protein</fullName>
    </submittedName>
</protein>
<sequence>MVGVPGRSKGCNTCIQRKVKCDGGQPACGNCRKSNRLCTGYKRPVAFVISPNVAYEPTNTEEPEGSCITTQGRWRKRTRRAPRALSPGSMYARRNGMTTEETAANTATTTKTSEAEAVIPAPKTKTAGQLGASAVLSNPSTTTMTMSDAEIRRRRKEFSVAPIKIAAMDEANQRIAPTPRALLTIDAVSRAVASLESKTTLLDFASDVADDAVVSTTTTTKVATSNNNNNNNNSNNNMTVEGLPVPMAWHVSSDAVWREQLFPVFLRFHLPSELMATCKGSQPSRNWLLNLPSVAISGSPVLETAMTALCMARIGRKHANPALIQHSLRLYTRGLHELQDAIHDPATQRSDQTLAASLAFSLYEVAECPARQVEGYSSHLEGGLALLQMRGPDAHTTALGHALFVFMRVQNFIYSLLLRKSCFLSRPEWIDRPWQTSSKDPHDKFMDQMYRIPLLLEHADVLDLAVKQHAVDRATLVQGYYGLVAQYQAIYTCLQGWFKDLQAIVAGPLYAPELSSLACPVFDDTERGRPFAVAFHFPAFSIGQSMVLYWLVVMVVNHQMAQLYRRIAALEAADGHDGPSSAQPSPQRDGLSPLWPSSQAPSPAPSAGTTATATTTTTSAASTASWVGTSTLAAAAEAEAVARAMGNNICQSIEYFLRDNMGDIGPLAMLLPLTTVRFCFAEMEPSRPCPPGPPGHPGEHCDEIMWVDFLIMTIGSKGHRLAYFMDVGNEEDVPEL</sequence>
<keyword evidence="3" id="KW-0472">Membrane</keyword>
<comment type="caution">
    <text evidence="5">The sequence shown here is derived from an EMBL/GenBank/DDBJ whole genome shotgun (WGS) entry which is preliminary data.</text>
</comment>
<dbReference type="PROSITE" id="PS50048">
    <property type="entry name" value="ZN2_CY6_FUNGAL_2"/>
    <property type="match status" value="1"/>
</dbReference>
<dbReference type="Pfam" id="PF00172">
    <property type="entry name" value="Zn_clus"/>
    <property type="match status" value="1"/>
</dbReference>
<feature type="region of interest" description="Disordered" evidence="2">
    <location>
        <begin position="575"/>
        <end position="620"/>
    </location>
</feature>
<dbReference type="CDD" id="cd00067">
    <property type="entry name" value="GAL4"/>
    <property type="match status" value="1"/>
</dbReference>
<dbReference type="AlphaFoldDB" id="A0A167Y0S4"/>
<keyword evidence="3" id="KW-1133">Transmembrane helix</keyword>
<dbReference type="OrthoDB" id="5126878at2759"/>
<keyword evidence="3" id="KW-0812">Transmembrane</keyword>
<evidence type="ECO:0000256" key="2">
    <source>
        <dbReference type="SAM" id="MobiDB-lite"/>
    </source>
</evidence>
<dbReference type="SMART" id="SM00066">
    <property type="entry name" value="GAL4"/>
    <property type="match status" value="1"/>
</dbReference>
<feature type="transmembrane region" description="Helical" evidence="3">
    <location>
        <begin position="535"/>
        <end position="556"/>
    </location>
</feature>
<dbReference type="InterPro" id="IPR036864">
    <property type="entry name" value="Zn2-C6_fun-type_DNA-bd_sf"/>
</dbReference>
<keyword evidence="6" id="KW-1185">Reference proteome</keyword>
<dbReference type="SUPFAM" id="SSF57701">
    <property type="entry name" value="Zn2/Cys6 DNA-binding domain"/>
    <property type="match status" value="1"/>
</dbReference>
<dbReference type="InterPro" id="IPR001138">
    <property type="entry name" value="Zn2Cys6_DnaBD"/>
</dbReference>
<dbReference type="GO" id="GO:0000981">
    <property type="term" value="F:DNA-binding transcription factor activity, RNA polymerase II-specific"/>
    <property type="evidence" value="ECO:0007669"/>
    <property type="project" value="InterPro"/>
</dbReference>
<dbReference type="PANTHER" id="PTHR38111:SF11">
    <property type="entry name" value="TRANSCRIPTION FACTOR DOMAIN-CONTAINING PROTEIN-RELATED"/>
    <property type="match status" value="1"/>
</dbReference>
<feature type="compositionally biased region" description="Low complexity" evidence="2">
    <location>
        <begin position="596"/>
        <end position="620"/>
    </location>
</feature>
<dbReference type="EMBL" id="AZHD01000003">
    <property type="protein sequence ID" value="OAA65679.1"/>
    <property type="molecule type" value="Genomic_DNA"/>
</dbReference>
<dbReference type="Proteomes" id="UP000076874">
    <property type="component" value="Unassembled WGS sequence"/>
</dbReference>